<gene>
    <name evidence="1" type="ORF">NBRC3293_0200</name>
</gene>
<proteinExistence type="predicted"/>
<accession>A0A829WUV1</accession>
<dbReference type="Proteomes" id="UP000484858">
    <property type="component" value="Unassembled WGS sequence"/>
</dbReference>
<name>A0A829WUV1_GLUOY</name>
<sequence>MHLLEQTRTVFLAQGHHQNGSFLYAGDIFFHIHHPPAPS</sequence>
<organism evidence="1 2">
    <name type="scientific">Gluconobacter oxydans NBRC 3293</name>
    <dbReference type="NCBI Taxonomy" id="1315969"/>
    <lineage>
        <taxon>Bacteria</taxon>
        <taxon>Pseudomonadati</taxon>
        <taxon>Pseudomonadota</taxon>
        <taxon>Alphaproteobacteria</taxon>
        <taxon>Acetobacterales</taxon>
        <taxon>Acetobacteraceae</taxon>
        <taxon>Gluconobacter</taxon>
    </lineage>
</organism>
<dbReference type="AlphaFoldDB" id="A0A829WUV1"/>
<comment type="caution">
    <text evidence="1">The sequence shown here is derived from an EMBL/GenBank/DDBJ whole genome shotgun (WGS) entry which is preliminary data.</text>
</comment>
<protein>
    <submittedName>
        <fullName evidence="1">Uncharacterized protein</fullName>
    </submittedName>
</protein>
<evidence type="ECO:0000313" key="2">
    <source>
        <dbReference type="Proteomes" id="UP000484858"/>
    </source>
</evidence>
<dbReference type="EMBL" id="BARJ01000002">
    <property type="protein sequence ID" value="GEM15704.1"/>
    <property type="molecule type" value="Genomic_DNA"/>
</dbReference>
<reference evidence="1 2" key="1">
    <citation type="submission" date="2013-04" db="EMBL/GenBank/DDBJ databases">
        <title>Gluconobacter oxydans NBRC 3293 whole genome sequence.</title>
        <authorList>
            <person name="Matsutani M."/>
            <person name="Yakushi T."/>
            <person name="Matsushita K."/>
        </authorList>
    </citation>
    <scope>NUCLEOTIDE SEQUENCE [LARGE SCALE GENOMIC DNA]</scope>
    <source>
        <strain evidence="1 2">NBRC 3293</strain>
    </source>
</reference>
<evidence type="ECO:0000313" key="1">
    <source>
        <dbReference type="EMBL" id="GEM15704.1"/>
    </source>
</evidence>